<accession>A0ABD5VLQ0</accession>
<dbReference type="InterPro" id="IPR045940">
    <property type="entry name" value="DUF6360"/>
</dbReference>
<proteinExistence type="predicted"/>
<dbReference type="AlphaFoldDB" id="A0ABD5VLQ0"/>
<evidence type="ECO:0000313" key="2">
    <source>
        <dbReference type="EMBL" id="MFC6954152.1"/>
    </source>
</evidence>
<sequence>MVGRLMKVNAYTTLDLVDARVRTADDETTGLGVANATSARENPEHVRLQFEADDQPDGVAAHVDELELSPEQARELAADLESHAAKVEAAAQANDED</sequence>
<evidence type="ECO:0000256" key="1">
    <source>
        <dbReference type="SAM" id="MobiDB-lite"/>
    </source>
</evidence>
<organism evidence="2 3">
    <name type="scientific">Halorubellus litoreus</name>
    <dbReference type="NCBI Taxonomy" id="755308"/>
    <lineage>
        <taxon>Archaea</taxon>
        <taxon>Methanobacteriati</taxon>
        <taxon>Methanobacteriota</taxon>
        <taxon>Stenosarchaea group</taxon>
        <taxon>Halobacteria</taxon>
        <taxon>Halobacteriales</taxon>
        <taxon>Halorubellaceae</taxon>
        <taxon>Halorubellus</taxon>
    </lineage>
</organism>
<protein>
    <submittedName>
        <fullName evidence="2">DUF6360 family protein</fullName>
    </submittedName>
</protein>
<dbReference type="RefSeq" id="WP_336351094.1">
    <property type="nucleotide sequence ID" value="NZ_JAZAQL010000002.1"/>
</dbReference>
<evidence type="ECO:0000313" key="3">
    <source>
        <dbReference type="Proteomes" id="UP001596395"/>
    </source>
</evidence>
<comment type="caution">
    <text evidence="2">The sequence shown here is derived from an EMBL/GenBank/DDBJ whole genome shotgun (WGS) entry which is preliminary data.</text>
</comment>
<dbReference type="EMBL" id="JBHSXN010000002">
    <property type="protein sequence ID" value="MFC6954152.1"/>
    <property type="molecule type" value="Genomic_DNA"/>
</dbReference>
<keyword evidence="3" id="KW-1185">Reference proteome</keyword>
<name>A0ABD5VLQ0_9EURY</name>
<gene>
    <name evidence="2" type="ORF">ACFQGB_14905</name>
</gene>
<reference evidence="2 3" key="1">
    <citation type="journal article" date="2019" name="Int. J. Syst. Evol. Microbiol.">
        <title>The Global Catalogue of Microorganisms (GCM) 10K type strain sequencing project: providing services to taxonomists for standard genome sequencing and annotation.</title>
        <authorList>
            <consortium name="The Broad Institute Genomics Platform"/>
            <consortium name="The Broad Institute Genome Sequencing Center for Infectious Disease"/>
            <person name="Wu L."/>
            <person name="Ma J."/>
        </authorList>
    </citation>
    <scope>NUCLEOTIDE SEQUENCE [LARGE SCALE GENOMIC DNA]</scope>
    <source>
        <strain evidence="2 3">GX26</strain>
    </source>
</reference>
<dbReference type="Pfam" id="PF19887">
    <property type="entry name" value="DUF6360"/>
    <property type="match status" value="1"/>
</dbReference>
<dbReference type="Proteomes" id="UP001596395">
    <property type="component" value="Unassembled WGS sequence"/>
</dbReference>
<feature type="region of interest" description="Disordered" evidence="1">
    <location>
        <begin position="24"/>
        <end position="43"/>
    </location>
</feature>